<evidence type="ECO:0000313" key="1">
    <source>
        <dbReference type="EMBL" id="KAL2635717.1"/>
    </source>
</evidence>
<evidence type="ECO:0000313" key="2">
    <source>
        <dbReference type="Proteomes" id="UP001605036"/>
    </source>
</evidence>
<dbReference type="AlphaFoldDB" id="A0ABD1YY58"/>
<dbReference type="InterPro" id="IPR012340">
    <property type="entry name" value="NA-bd_OB-fold"/>
</dbReference>
<name>A0ABD1YY58_9MARC</name>
<dbReference type="Proteomes" id="UP001605036">
    <property type="component" value="Unassembled WGS sequence"/>
</dbReference>
<comment type="caution">
    <text evidence="1">The sequence shown here is derived from an EMBL/GenBank/DDBJ whole genome shotgun (WGS) entry which is preliminary data.</text>
</comment>
<keyword evidence="2" id="KW-1185">Reference proteome</keyword>
<reference evidence="1 2" key="1">
    <citation type="submission" date="2024-09" db="EMBL/GenBank/DDBJ databases">
        <title>Chromosome-scale assembly of Riccia fluitans.</title>
        <authorList>
            <person name="Paukszto L."/>
            <person name="Sawicki J."/>
            <person name="Karawczyk K."/>
            <person name="Piernik-Szablinska J."/>
            <person name="Szczecinska M."/>
            <person name="Mazdziarz M."/>
        </authorList>
    </citation>
    <scope>NUCLEOTIDE SEQUENCE [LARGE SCALE GENOMIC DNA]</scope>
    <source>
        <strain evidence="1">Rf_01</strain>
        <tissue evidence="1">Aerial parts of the thallus</tissue>
    </source>
</reference>
<dbReference type="SUPFAM" id="SSF50249">
    <property type="entry name" value="Nucleic acid-binding proteins"/>
    <property type="match status" value="1"/>
</dbReference>
<gene>
    <name evidence="1" type="ORF">R1flu_007196</name>
</gene>
<organism evidence="1 2">
    <name type="scientific">Riccia fluitans</name>
    <dbReference type="NCBI Taxonomy" id="41844"/>
    <lineage>
        <taxon>Eukaryota</taxon>
        <taxon>Viridiplantae</taxon>
        <taxon>Streptophyta</taxon>
        <taxon>Embryophyta</taxon>
        <taxon>Marchantiophyta</taxon>
        <taxon>Marchantiopsida</taxon>
        <taxon>Marchantiidae</taxon>
        <taxon>Marchantiales</taxon>
        <taxon>Ricciaceae</taxon>
        <taxon>Riccia</taxon>
    </lineage>
</organism>
<protein>
    <submittedName>
        <fullName evidence="1">Uncharacterized protein</fullName>
    </submittedName>
</protein>
<accession>A0ABD1YY58</accession>
<proteinExistence type="predicted"/>
<sequence length="93" mass="10872">METCRMCGNCITYLMTYYSLKLILRDETGNIDATVWKAGCEFTRVSADEFTAIEVENRKEAIELLRRNLGLQWEVDLTVDDSKQRIYVRIDRA</sequence>
<dbReference type="EMBL" id="JBHFFA010000003">
    <property type="protein sequence ID" value="KAL2635717.1"/>
    <property type="molecule type" value="Genomic_DNA"/>
</dbReference>
<dbReference type="Gene3D" id="2.40.50.140">
    <property type="entry name" value="Nucleic acid-binding proteins"/>
    <property type="match status" value="1"/>
</dbReference>